<evidence type="ECO:0000256" key="11">
    <source>
        <dbReference type="ARBA" id="ARBA00047984"/>
    </source>
</evidence>
<protein>
    <recommendedName>
        <fullName evidence="2">RNA helicase</fullName>
        <ecNumber evidence="2">3.6.4.13</ecNumber>
    </recommendedName>
</protein>
<dbReference type="InterPro" id="IPR014001">
    <property type="entry name" value="Helicase_ATP-bd"/>
</dbReference>
<feature type="compositionally biased region" description="Polar residues" evidence="12">
    <location>
        <begin position="384"/>
        <end position="409"/>
    </location>
</feature>
<evidence type="ECO:0000313" key="16">
    <source>
        <dbReference type="Proteomes" id="UP000053259"/>
    </source>
</evidence>
<feature type="compositionally biased region" description="Polar residues" evidence="12">
    <location>
        <begin position="329"/>
        <end position="340"/>
    </location>
</feature>
<proteinExistence type="predicted"/>
<feature type="compositionally biased region" description="Basic and acidic residues" evidence="12">
    <location>
        <begin position="24"/>
        <end position="33"/>
    </location>
</feature>
<dbReference type="FunFam" id="3.40.50.300:FF:000500">
    <property type="entry name" value="ATP-dependent RNA helicase DHX29"/>
    <property type="match status" value="1"/>
</dbReference>
<evidence type="ECO:0000256" key="10">
    <source>
        <dbReference type="ARBA" id="ARBA00022946"/>
    </source>
</evidence>
<dbReference type="RefSeq" id="XP_016215618.1">
    <property type="nucleotide sequence ID" value="XM_016356825.1"/>
</dbReference>
<dbReference type="Pfam" id="PF00270">
    <property type="entry name" value="DEAD"/>
    <property type="match status" value="1"/>
</dbReference>
<dbReference type="OrthoDB" id="5600252at2759"/>
<dbReference type="GeneID" id="27311578"/>
<dbReference type="Pfam" id="PF00271">
    <property type="entry name" value="Helicase_C"/>
    <property type="match status" value="1"/>
</dbReference>
<feature type="region of interest" description="Disordered" evidence="12">
    <location>
        <begin position="384"/>
        <end position="425"/>
    </location>
</feature>
<feature type="region of interest" description="Disordered" evidence="12">
    <location>
        <begin position="314"/>
        <end position="345"/>
    </location>
</feature>
<evidence type="ECO:0000256" key="2">
    <source>
        <dbReference type="ARBA" id="ARBA00012552"/>
    </source>
</evidence>
<evidence type="ECO:0000256" key="3">
    <source>
        <dbReference type="ARBA" id="ARBA00022528"/>
    </source>
</evidence>
<dbReference type="FunFam" id="1.20.120.1080:FF:000002">
    <property type="entry name" value="Putative ATP-dependent RNA helicase DHX36"/>
    <property type="match status" value="1"/>
</dbReference>
<feature type="compositionally biased region" description="Polar residues" evidence="12">
    <location>
        <begin position="443"/>
        <end position="455"/>
    </location>
</feature>
<dbReference type="Gene3D" id="3.40.50.300">
    <property type="entry name" value="P-loop containing nucleotide triphosphate hydrolases"/>
    <property type="match status" value="2"/>
</dbReference>
<feature type="region of interest" description="Disordered" evidence="12">
    <location>
        <begin position="228"/>
        <end position="291"/>
    </location>
</feature>
<dbReference type="GO" id="GO:0016787">
    <property type="term" value="F:hydrolase activity"/>
    <property type="evidence" value="ECO:0007669"/>
    <property type="project" value="UniProtKB-KW"/>
</dbReference>
<feature type="region of interest" description="Disordered" evidence="12">
    <location>
        <begin position="634"/>
        <end position="653"/>
    </location>
</feature>
<accession>A0A0D2B365</accession>
<reference evidence="15 16" key="1">
    <citation type="submission" date="2015-01" db="EMBL/GenBank/DDBJ databases">
        <title>The Genome Sequence of Ochroconis gallopava CBS43764.</title>
        <authorList>
            <consortium name="The Broad Institute Genomics Platform"/>
            <person name="Cuomo C."/>
            <person name="de Hoog S."/>
            <person name="Gorbushina A."/>
            <person name="Stielow B."/>
            <person name="Teixiera M."/>
            <person name="Abouelleil A."/>
            <person name="Chapman S.B."/>
            <person name="Priest M."/>
            <person name="Young S.K."/>
            <person name="Wortman J."/>
            <person name="Nusbaum C."/>
            <person name="Birren B."/>
        </authorList>
    </citation>
    <scope>NUCLEOTIDE SEQUENCE [LARGE SCALE GENOMIC DNA]</scope>
    <source>
        <strain evidence="15 16">CBS 43764</strain>
    </source>
</reference>
<dbReference type="InterPro" id="IPR011709">
    <property type="entry name" value="DEAD-box_helicase_OB_fold"/>
</dbReference>
<dbReference type="HOGENOM" id="CLU_001832_1_3_1"/>
<organism evidence="15 16">
    <name type="scientific">Verruconis gallopava</name>
    <dbReference type="NCBI Taxonomy" id="253628"/>
    <lineage>
        <taxon>Eukaryota</taxon>
        <taxon>Fungi</taxon>
        <taxon>Dikarya</taxon>
        <taxon>Ascomycota</taxon>
        <taxon>Pezizomycotina</taxon>
        <taxon>Dothideomycetes</taxon>
        <taxon>Pleosporomycetidae</taxon>
        <taxon>Venturiales</taxon>
        <taxon>Sympoventuriaceae</taxon>
        <taxon>Verruconis</taxon>
    </lineage>
</organism>
<dbReference type="InterPro" id="IPR027417">
    <property type="entry name" value="P-loop_NTPase"/>
</dbReference>
<feature type="compositionally biased region" description="Polar residues" evidence="12">
    <location>
        <begin position="232"/>
        <end position="263"/>
    </location>
</feature>
<keyword evidence="10" id="KW-0809">Transit peptide</keyword>
<feature type="domain" description="Helicase ATP-binding" evidence="13">
    <location>
        <begin position="692"/>
        <end position="863"/>
    </location>
</feature>
<evidence type="ECO:0000256" key="8">
    <source>
        <dbReference type="ARBA" id="ARBA00022840"/>
    </source>
</evidence>
<dbReference type="GO" id="GO:0003723">
    <property type="term" value="F:RNA binding"/>
    <property type="evidence" value="ECO:0007669"/>
    <property type="project" value="UniProtKB-KW"/>
</dbReference>
<dbReference type="SMART" id="SM00487">
    <property type="entry name" value="DEXDc"/>
    <property type="match status" value="1"/>
</dbReference>
<sequence>MAKKKKPAANPARGFATTSVASKPKTEKVEKDIPTATASKFQGNDLPKSDVVDISHASGEAKEKELHDLTPEEMTEQLERNELQLLVETYGPKVRREVAKLESKLRADSRVLRSQAQPISLRKWLPEELMTNVLDIIKKEREELSQTLQAQPGIKLFSEEDMLFRCWTLWEALVMFGIATDDVKRVLGETVKRPPRNDAGGYVWGFREALDLLALDLEEEKLPSYDARKSRALQNSETSSTPTTAFNTPVDSQIVTPESSPKPNSRAKATDSVLKEDSESSSDVSASDFDSDIEPDDLVATYLSIKERLYRHRPELVETRQPKSKRGKQQQPALTQQGTKPNERRLQMKMKSIESDMLFDKHEAEQRWTMRRIQIMQEVASVRNANQQGTQKDNISQSEAGENASQSNERTAESNSSEEGSEQEAGEMLGNMFATTDGEKLQQGPSEPDVNTSVSVRDMGNISGLSPRRVLEDVCRGRDSRATVHFRLISKSTYISRHSVVISWSVDQERISTNAVPYITIEQQPSSKGPDFSSSISFSMTGIANPDPKQSEGFIATIALFYITNTSQKEEKQYQKLPPNFRDLYGELLDFQKQQSDAADREKLRTIRDMIIAHSQEQEDDGIVLSSAFRNRGLNSPRPGSSRGISPSLGVPKGQSRDCIQLWNNVQNSARFQQMLSTRMNLPMFGFKHTALSAIDQSQVIILCGETGCGKSTQLPSYVLENELSHGRECKIYCTQPRRISAISLAQRVSEEMGELPGDVGTARSLVGYAVRLESKVSAHTRLVYATVGVVLRMLESSRSLDDITHLIIDEVHERSIDTDFLLIVLKSLMIRRPELKVILMSATVDATRFSQYLNNAPIINVPGRTFPVQTKFLEDAIELTGFSNADVTSSKHDNDDGFGDVEIEGGTSGIPKQLQGYSAATLNALSHYDEYRIDFELIVRLLEKMATDPAYTSYSKATLVFLPGIAEIRELNDLLTGSSIFQTQCWVIPLHSSIASEEQQLAFRVPPAGVRKVVLATNIAETGITIPDVTCVIDTGKHKEMRHDERRQLSRLIQSFISRANAKQRRGRAGRVQEGLCFHLFTKYRHDELMAEQQTPEMLRLSLQDLVMRVKICGLGQIEETLAQALDPPMARNVRRAIDALIEVGALTSNENLTTLGSQLAKLPLDANLGKLCLFSAIFGCLDVGLTISSILSSKSPFVTPFGDRQRADNARLGFAKGDSDLLTAYNAYSTWRRICQTPNQSVHAFCRKMYLSHQNLSNIEELKGQLLTSLADTGLVSLSRSQLPRLSRGRQAFVQVPIELDINSNNETIVSSVIAWSFYPKLLIRDGRGYRNIANSQQVSLHPASVNKGKNDLKFLSYYSMMASSSGNKNYNALSTSAVADVPVMLLAGDAEWRLHAGFVVIDGNRLRFKVDQWKEAITMKYLRIKIEELVESRLKEPLKEISGRAKKWFELWDAMCKSYNERTKQ</sequence>
<keyword evidence="8" id="KW-0067">ATP-binding</keyword>
<evidence type="ECO:0000259" key="13">
    <source>
        <dbReference type="PROSITE" id="PS51192"/>
    </source>
</evidence>
<dbReference type="SMART" id="SM00847">
    <property type="entry name" value="HA2"/>
    <property type="match status" value="1"/>
</dbReference>
<dbReference type="Gene3D" id="1.20.120.1080">
    <property type="match status" value="1"/>
</dbReference>
<dbReference type="SUPFAM" id="SSF52540">
    <property type="entry name" value="P-loop containing nucleoside triphosphate hydrolases"/>
    <property type="match status" value="1"/>
</dbReference>
<dbReference type="Proteomes" id="UP000053259">
    <property type="component" value="Unassembled WGS sequence"/>
</dbReference>
<dbReference type="Pfam" id="PF21010">
    <property type="entry name" value="HA2_C"/>
    <property type="match status" value="1"/>
</dbReference>
<keyword evidence="16" id="KW-1185">Reference proteome</keyword>
<dbReference type="VEuPathDB" id="FungiDB:PV09_03605"/>
<dbReference type="InterPro" id="IPR001650">
    <property type="entry name" value="Helicase_C-like"/>
</dbReference>
<evidence type="ECO:0000259" key="14">
    <source>
        <dbReference type="PROSITE" id="PS51194"/>
    </source>
</evidence>
<evidence type="ECO:0000256" key="7">
    <source>
        <dbReference type="ARBA" id="ARBA00022806"/>
    </source>
</evidence>
<keyword evidence="3" id="KW-0150">Chloroplast</keyword>
<dbReference type="SMART" id="SM00490">
    <property type="entry name" value="HELICc"/>
    <property type="match status" value="1"/>
</dbReference>
<name>A0A0D2B365_9PEZI</name>
<dbReference type="InterPro" id="IPR011545">
    <property type="entry name" value="DEAD/DEAH_box_helicase_dom"/>
</dbReference>
<evidence type="ECO:0000256" key="12">
    <source>
        <dbReference type="SAM" id="MobiDB-lite"/>
    </source>
</evidence>
<keyword evidence="5" id="KW-0547">Nucleotide-binding</keyword>
<dbReference type="EC" id="3.6.4.13" evidence="2"/>
<dbReference type="FunFam" id="3.40.50.300:FF:000819">
    <property type="entry name" value="ATP dependent RNA helicase, putative"/>
    <property type="match status" value="1"/>
</dbReference>
<evidence type="ECO:0000256" key="6">
    <source>
        <dbReference type="ARBA" id="ARBA00022801"/>
    </source>
</evidence>
<evidence type="ECO:0000256" key="5">
    <source>
        <dbReference type="ARBA" id="ARBA00022741"/>
    </source>
</evidence>
<dbReference type="Pfam" id="PF07717">
    <property type="entry name" value="OB_NTP_bind"/>
    <property type="match status" value="1"/>
</dbReference>
<dbReference type="CDD" id="cd18791">
    <property type="entry name" value="SF2_C_RHA"/>
    <property type="match status" value="1"/>
</dbReference>
<feature type="domain" description="Helicase C-terminal" evidence="14">
    <location>
        <begin position="938"/>
        <end position="1115"/>
    </location>
</feature>
<evidence type="ECO:0000313" key="15">
    <source>
        <dbReference type="EMBL" id="KIW05749.1"/>
    </source>
</evidence>
<dbReference type="PANTHER" id="PTHR18934">
    <property type="entry name" value="ATP-DEPENDENT RNA HELICASE"/>
    <property type="match status" value="1"/>
</dbReference>
<evidence type="ECO:0000256" key="4">
    <source>
        <dbReference type="ARBA" id="ARBA00022640"/>
    </source>
</evidence>
<dbReference type="GO" id="GO:0005524">
    <property type="term" value="F:ATP binding"/>
    <property type="evidence" value="ECO:0007669"/>
    <property type="project" value="UniProtKB-KW"/>
</dbReference>
<keyword evidence="4" id="KW-0934">Plastid</keyword>
<evidence type="ECO:0000256" key="1">
    <source>
        <dbReference type="ARBA" id="ARBA00004229"/>
    </source>
</evidence>
<dbReference type="CDD" id="cd17917">
    <property type="entry name" value="DEXHc_RHA-like"/>
    <property type="match status" value="1"/>
</dbReference>
<feature type="region of interest" description="Disordered" evidence="12">
    <location>
        <begin position="438"/>
        <end position="461"/>
    </location>
</feature>
<keyword evidence="6" id="KW-0378">Hydrolase</keyword>
<dbReference type="EMBL" id="KN847537">
    <property type="protein sequence ID" value="KIW05749.1"/>
    <property type="molecule type" value="Genomic_DNA"/>
</dbReference>
<comment type="catalytic activity">
    <reaction evidence="11">
        <text>ATP + H2O = ADP + phosphate + H(+)</text>
        <dbReference type="Rhea" id="RHEA:13065"/>
        <dbReference type="ChEBI" id="CHEBI:15377"/>
        <dbReference type="ChEBI" id="CHEBI:15378"/>
        <dbReference type="ChEBI" id="CHEBI:30616"/>
        <dbReference type="ChEBI" id="CHEBI:43474"/>
        <dbReference type="ChEBI" id="CHEBI:456216"/>
        <dbReference type="EC" id="3.6.4.13"/>
    </reaction>
</comment>
<feature type="compositionally biased region" description="Low complexity" evidence="12">
    <location>
        <begin position="636"/>
        <end position="648"/>
    </location>
</feature>
<dbReference type="InterPro" id="IPR007502">
    <property type="entry name" value="Helicase-assoc_dom"/>
</dbReference>
<dbReference type="PROSITE" id="PS51194">
    <property type="entry name" value="HELICASE_CTER"/>
    <property type="match status" value="1"/>
</dbReference>
<dbReference type="GO" id="GO:0003724">
    <property type="term" value="F:RNA helicase activity"/>
    <property type="evidence" value="ECO:0007669"/>
    <property type="project" value="UniProtKB-EC"/>
</dbReference>
<gene>
    <name evidence="15" type="ORF">PV09_03605</name>
</gene>
<keyword evidence="7" id="KW-0347">Helicase</keyword>
<dbReference type="PANTHER" id="PTHR18934:SF145">
    <property type="entry name" value="ATP-DEPENDENT RNA HELICASE DHX57-RELATED"/>
    <property type="match status" value="1"/>
</dbReference>
<dbReference type="PROSITE" id="PS51192">
    <property type="entry name" value="HELICASE_ATP_BIND_1"/>
    <property type="match status" value="1"/>
</dbReference>
<keyword evidence="9" id="KW-0694">RNA-binding</keyword>
<evidence type="ECO:0000256" key="9">
    <source>
        <dbReference type="ARBA" id="ARBA00022884"/>
    </source>
</evidence>
<feature type="region of interest" description="Disordered" evidence="12">
    <location>
        <begin position="1"/>
        <end position="51"/>
    </location>
</feature>
<dbReference type="STRING" id="253628.A0A0D2B365"/>
<dbReference type="InParanoid" id="A0A0D2B365"/>
<comment type="subcellular location">
    <subcellularLocation>
        <location evidence="1">Plastid</location>
        <location evidence="1">Chloroplast</location>
    </subcellularLocation>
</comment>